<evidence type="ECO:0000313" key="1">
    <source>
        <dbReference type="EMBL" id="KAK7351465.1"/>
    </source>
</evidence>
<reference evidence="1 2" key="1">
    <citation type="submission" date="2024-01" db="EMBL/GenBank/DDBJ databases">
        <title>The genomes of 5 underutilized Papilionoideae crops provide insights into root nodulation and disease resistanc.</title>
        <authorList>
            <person name="Jiang F."/>
        </authorList>
    </citation>
    <scope>NUCLEOTIDE SEQUENCE [LARGE SCALE GENOMIC DNA]</scope>
    <source>
        <strain evidence="1">LVBAO_FW01</strain>
        <tissue evidence="1">Leaves</tissue>
    </source>
</reference>
<dbReference type="Proteomes" id="UP001367508">
    <property type="component" value="Unassembled WGS sequence"/>
</dbReference>
<name>A0AAN9MAZ1_CANGL</name>
<accession>A0AAN9MAZ1</accession>
<comment type="caution">
    <text evidence="1">The sequence shown here is derived from an EMBL/GenBank/DDBJ whole genome shotgun (WGS) entry which is preliminary data.</text>
</comment>
<evidence type="ECO:0000313" key="2">
    <source>
        <dbReference type="Proteomes" id="UP001367508"/>
    </source>
</evidence>
<sequence length="104" mass="12600">MLWGHRIGHLTGVLMMSAKKSKMGTLQNPNKMRGEVQRRIQTYNCKSKRDFHNSNRSSFHLNKRTRTRKHYIHIIYHIVYIFKTYIIDHGKIYIRNHARHLNKQ</sequence>
<proteinExistence type="predicted"/>
<organism evidence="1 2">
    <name type="scientific">Canavalia gladiata</name>
    <name type="common">Sword bean</name>
    <name type="synonym">Dolichos gladiatus</name>
    <dbReference type="NCBI Taxonomy" id="3824"/>
    <lineage>
        <taxon>Eukaryota</taxon>
        <taxon>Viridiplantae</taxon>
        <taxon>Streptophyta</taxon>
        <taxon>Embryophyta</taxon>
        <taxon>Tracheophyta</taxon>
        <taxon>Spermatophyta</taxon>
        <taxon>Magnoliopsida</taxon>
        <taxon>eudicotyledons</taxon>
        <taxon>Gunneridae</taxon>
        <taxon>Pentapetalae</taxon>
        <taxon>rosids</taxon>
        <taxon>fabids</taxon>
        <taxon>Fabales</taxon>
        <taxon>Fabaceae</taxon>
        <taxon>Papilionoideae</taxon>
        <taxon>50 kb inversion clade</taxon>
        <taxon>NPAAA clade</taxon>
        <taxon>indigoferoid/millettioid clade</taxon>
        <taxon>Phaseoleae</taxon>
        <taxon>Canavalia</taxon>
    </lineage>
</organism>
<dbReference type="EMBL" id="JAYMYQ010000002">
    <property type="protein sequence ID" value="KAK7351465.1"/>
    <property type="molecule type" value="Genomic_DNA"/>
</dbReference>
<keyword evidence="2" id="KW-1185">Reference proteome</keyword>
<protein>
    <submittedName>
        <fullName evidence="1">Uncharacterized protein</fullName>
    </submittedName>
</protein>
<gene>
    <name evidence="1" type="ORF">VNO77_10951</name>
</gene>
<dbReference type="AlphaFoldDB" id="A0AAN9MAZ1"/>